<keyword evidence="2" id="KW-1185">Reference proteome</keyword>
<dbReference type="EMBL" id="FUGE01000238">
    <property type="protein sequence ID" value="SJM73020.1"/>
    <property type="molecule type" value="Genomic_DNA"/>
</dbReference>
<reference evidence="1 2" key="1">
    <citation type="submission" date="2017-02" db="EMBL/GenBank/DDBJ databases">
        <authorList>
            <person name="Peterson S.W."/>
        </authorList>
    </citation>
    <scope>NUCLEOTIDE SEQUENCE [LARGE SCALE GENOMIC DNA]</scope>
    <source>
        <strain evidence="1">Psychrobacter_piechaudii</strain>
    </source>
</reference>
<dbReference type="Proteomes" id="UP000188357">
    <property type="component" value="Unassembled WGS sequence"/>
</dbReference>
<gene>
    <name evidence="1" type="ORF">A1232T_02221</name>
</gene>
<dbReference type="AlphaFoldDB" id="A0A1R4GXQ7"/>
<organism evidence="1 2">
    <name type="scientific">Psychrobacter piechaudii</name>
    <dbReference type="NCBI Taxonomy" id="1945521"/>
    <lineage>
        <taxon>Bacteria</taxon>
        <taxon>Pseudomonadati</taxon>
        <taxon>Pseudomonadota</taxon>
        <taxon>Gammaproteobacteria</taxon>
        <taxon>Moraxellales</taxon>
        <taxon>Moraxellaceae</taxon>
        <taxon>Psychrobacter</taxon>
    </lineage>
</organism>
<proteinExistence type="predicted"/>
<name>A0A1R4GXQ7_9GAMM</name>
<sequence length="243" mass="28053">MNDYSYDEKLEISDFFDDTVPTFPFTVHAPPFYRVDADNLMSIKTLCKHLVDPYSYEGEISPELDRFLTNIATTKPSSYCAFEHDVIQSQGYISLMYIYDASRASLEDTLVQYTTQYLLINGYLDKPADIEHFCILPVMITPPSMAEYERVITNCSYRFIKTIKHAYLHKVAVVIDDKQLIFSLSEILTLSYFGYEINPPPDDPSRKRSTSYMDVDEFLNAVEVWGLERLILPAFVFEAPTKC</sequence>
<evidence type="ECO:0000313" key="2">
    <source>
        <dbReference type="Proteomes" id="UP000188357"/>
    </source>
</evidence>
<evidence type="ECO:0000313" key="1">
    <source>
        <dbReference type="EMBL" id="SJM73020.1"/>
    </source>
</evidence>
<protein>
    <submittedName>
        <fullName evidence="1">Uncharacterized protein</fullName>
    </submittedName>
</protein>
<accession>A0A1R4GXQ7</accession>